<evidence type="ECO:0000313" key="3">
    <source>
        <dbReference type="Proteomes" id="UP000250043"/>
    </source>
</evidence>
<reference evidence="2 3" key="1">
    <citation type="submission" date="2016-07" db="EMBL/GenBank/DDBJ databases">
        <title>Draft genome of the white-rot fungus Obba rivulosa 3A-2.</title>
        <authorList>
            <consortium name="DOE Joint Genome Institute"/>
            <person name="Miettinen O."/>
            <person name="Riley R."/>
            <person name="Acob R."/>
            <person name="Barry K."/>
            <person name="Cullen D."/>
            <person name="De Vries R."/>
            <person name="Hainaut M."/>
            <person name="Hatakka A."/>
            <person name="Henrissat B."/>
            <person name="Hilden K."/>
            <person name="Kuo R."/>
            <person name="Labutti K."/>
            <person name="Lipzen A."/>
            <person name="Makela M.R."/>
            <person name="Sandor L."/>
            <person name="Spatafora J.W."/>
            <person name="Grigoriev I.V."/>
            <person name="Hibbett D.S."/>
        </authorList>
    </citation>
    <scope>NUCLEOTIDE SEQUENCE [LARGE SCALE GENOMIC DNA]</scope>
    <source>
        <strain evidence="2 3">3A-2</strain>
    </source>
</reference>
<evidence type="ECO:0000313" key="2">
    <source>
        <dbReference type="EMBL" id="OCH94851.1"/>
    </source>
</evidence>
<protein>
    <submittedName>
        <fullName evidence="2">Uncharacterized protein</fullName>
    </submittedName>
</protein>
<dbReference type="AlphaFoldDB" id="A0A8E2J587"/>
<gene>
    <name evidence="2" type="ORF">OBBRIDRAFT_800912</name>
</gene>
<feature type="compositionally biased region" description="Polar residues" evidence="1">
    <location>
        <begin position="21"/>
        <end position="32"/>
    </location>
</feature>
<feature type="region of interest" description="Disordered" evidence="1">
    <location>
        <begin position="1"/>
        <end position="32"/>
    </location>
</feature>
<organism evidence="2 3">
    <name type="scientific">Obba rivulosa</name>
    <dbReference type="NCBI Taxonomy" id="1052685"/>
    <lineage>
        <taxon>Eukaryota</taxon>
        <taxon>Fungi</taxon>
        <taxon>Dikarya</taxon>
        <taxon>Basidiomycota</taxon>
        <taxon>Agaricomycotina</taxon>
        <taxon>Agaricomycetes</taxon>
        <taxon>Polyporales</taxon>
        <taxon>Gelatoporiaceae</taxon>
        <taxon>Obba</taxon>
    </lineage>
</organism>
<proteinExistence type="predicted"/>
<dbReference type="EMBL" id="KV722340">
    <property type="protein sequence ID" value="OCH94851.1"/>
    <property type="molecule type" value="Genomic_DNA"/>
</dbReference>
<dbReference type="Proteomes" id="UP000250043">
    <property type="component" value="Unassembled WGS sequence"/>
</dbReference>
<sequence>MTPKATGEAAAQPKKTYPGKPSNTDGVQANPSGTLAFRLPLNVHQPQVAPVYNSEIGWEEKSALTAGAGQKKHADRGLMTAYSVNEECRDPRKPPSENVQTLSSQEAFASFPVLASGAVELSHIPVIRQFRRRFDHICSLIGIRSLTSEYLQPIDTSSTPLGSDAWNTYLSIVVNKS</sequence>
<name>A0A8E2J587_9APHY</name>
<evidence type="ECO:0000256" key="1">
    <source>
        <dbReference type="SAM" id="MobiDB-lite"/>
    </source>
</evidence>
<keyword evidence="3" id="KW-1185">Reference proteome</keyword>
<accession>A0A8E2J587</accession>